<evidence type="ECO:0000313" key="2">
    <source>
        <dbReference type="EMBL" id="GAL04230.1"/>
    </source>
</evidence>
<organism evidence="2 3">
    <name type="scientific">Photobacterium aphoticum</name>
    <dbReference type="NCBI Taxonomy" id="754436"/>
    <lineage>
        <taxon>Bacteria</taxon>
        <taxon>Pseudomonadati</taxon>
        <taxon>Pseudomonadota</taxon>
        <taxon>Gammaproteobacteria</taxon>
        <taxon>Vibrionales</taxon>
        <taxon>Vibrionaceae</taxon>
        <taxon>Photobacterium</taxon>
    </lineage>
</organism>
<evidence type="ECO:0000256" key="1">
    <source>
        <dbReference type="SAM" id="Phobius"/>
    </source>
</evidence>
<keyword evidence="1" id="KW-1133">Transmembrane helix</keyword>
<gene>
    <name evidence="2" type="ORF">JCM19237_2381</name>
</gene>
<sequence>MTKKQKPLIARKTSIGILVLIIINIVIAWATIHQRTIWLGHTESSKQNHTVSAEQFKDNLIMNVVYYEPWKDKIKYKKLHFNYTYAAQNNNCYTVSNQQLQIPTLIHRFYALDEQCTLLFRSPLRMQINNVSLICRNDDMME</sequence>
<dbReference type="Proteomes" id="UP000029227">
    <property type="component" value="Unassembled WGS sequence"/>
</dbReference>
<name>A0A090QM54_9GAMM</name>
<evidence type="ECO:0000313" key="3">
    <source>
        <dbReference type="Proteomes" id="UP000029227"/>
    </source>
</evidence>
<dbReference type="EMBL" id="BBMN01000003">
    <property type="protein sequence ID" value="GAL04230.1"/>
    <property type="molecule type" value="Genomic_DNA"/>
</dbReference>
<keyword evidence="1" id="KW-0472">Membrane</keyword>
<dbReference type="AlphaFoldDB" id="A0A090QM54"/>
<accession>A0A090QM54</accession>
<dbReference type="eggNOG" id="ENOG50325B4">
    <property type="taxonomic scope" value="Bacteria"/>
</dbReference>
<protein>
    <submittedName>
        <fullName evidence="2">Uncharacterized protein</fullName>
    </submittedName>
</protein>
<reference evidence="2 3" key="1">
    <citation type="journal article" date="2014" name="Genome Announc.">
        <title>Draft Genome Sequences of Two Vibrionaceae Species, Vibrio ponticus C121 and Photobacterium aphoticum C119, Isolated as Coral Reef Microbiota.</title>
        <authorList>
            <person name="Al-saari N."/>
            <person name="Meirelles P.M."/>
            <person name="Mino S."/>
            <person name="Suda W."/>
            <person name="Oshima K."/>
            <person name="Hattori M."/>
            <person name="Ohkuma M."/>
            <person name="Thompson F.L."/>
            <person name="Gomez-Gil B."/>
            <person name="Sawabe T."/>
            <person name="Sawabe T."/>
        </authorList>
    </citation>
    <scope>NUCLEOTIDE SEQUENCE [LARGE SCALE GENOMIC DNA]</scope>
    <source>
        <strain evidence="2 3">JCM 19237</strain>
    </source>
</reference>
<keyword evidence="1" id="KW-0812">Transmembrane</keyword>
<comment type="caution">
    <text evidence="2">The sequence shown here is derived from an EMBL/GenBank/DDBJ whole genome shotgun (WGS) entry which is preliminary data.</text>
</comment>
<feature type="transmembrane region" description="Helical" evidence="1">
    <location>
        <begin position="12"/>
        <end position="32"/>
    </location>
</feature>
<proteinExistence type="predicted"/>